<organism evidence="2 3">
    <name type="scientific">Agathobacter rectalis</name>
    <dbReference type="NCBI Taxonomy" id="39491"/>
    <lineage>
        <taxon>Bacteria</taxon>
        <taxon>Bacillati</taxon>
        <taxon>Bacillota</taxon>
        <taxon>Clostridia</taxon>
        <taxon>Lachnospirales</taxon>
        <taxon>Lachnospiraceae</taxon>
        <taxon>Agathobacter</taxon>
    </lineage>
</organism>
<proteinExistence type="predicted"/>
<protein>
    <submittedName>
        <fullName evidence="2">Uncharacterized phage-encoded protein</fullName>
    </submittedName>
</protein>
<dbReference type="Pfam" id="PF02498">
    <property type="entry name" value="Bro-N"/>
    <property type="match status" value="1"/>
</dbReference>
<name>A0A173Z9I0_9FIRM</name>
<dbReference type="SMART" id="SM01040">
    <property type="entry name" value="Bro-N"/>
    <property type="match status" value="1"/>
</dbReference>
<dbReference type="Proteomes" id="UP000095384">
    <property type="component" value="Unassembled WGS sequence"/>
</dbReference>
<dbReference type="PROSITE" id="PS51750">
    <property type="entry name" value="BRO_N"/>
    <property type="match status" value="1"/>
</dbReference>
<dbReference type="RefSeq" id="WP_055223446.1">
    <property type="nucleotide sequence ID" value="NZ_CYYW01000004.1"/>
</dbReference>
<dbReference type="AlphaFoldDB" id="A0A173Z9I0"/>
<evidence type="ECO:0000313" key="3">
    <source>
        <dbReference type="Proteomes" id="UP000095384"/>
    </source>
</evidence>
<dbReference type="InterPro" id="IPR003497">
    <property type="entry name" value="BRO_N_domain"/>
</dbReference>
<gene>
    <name evidence="2" type="ORF">ERS852417_00869</name>
</gene>
<dbReference type="EMBL" id="CYYW01000004">
    <property type="protein sequence ID" value="CUN72146.1"/>
    <property type="molecule type" value="Genomic_DNA"/>
</dbReference>
<feature type="domain" description="Bro-N" evidence="1">
    <location>
        <begin position="11"/>
        <end position="111"/>
    </location>
</feature>
<reference evidence="2 3" key="1">
    <citation type="submission" date="2015-09" db="EMBL/GenBank/DDBJ databases">
        <authorList>
            <consortium name="Pathogen Informatics"/>
        </authorList>
    </citation>
    <scope>NUCLEOTIDE SEQUENCE [LARGE SCALE GENOMIC DNA]</scope>
    <source>
        <strain evidence="2 3">2789STDY5608860</strain>
    </source>
</reference>
<accession>A0A173Z9I0</accession>
<evidence type="ECO:0000313" key="2">
    <source>
        <dbReference type="EMBL" id="CUN72146.1"/>
    </source>
</evidence>
<sequence length="155" mass="17569">MVNNSVKVVGQIRLGSSVLDVYGDLDEPLFKAADIANIIEYSYGNTWRMLDMCEADEKLNLPMVVAGQRRSVSFVNEHGLYSILSQSRKEIARAWRRVVHDELINLRRTKGFDISEQFGEWNNAMDNIYFDEATGQLMQSVTTTGGDVEQIPYKG</sequence>
<evidence type="ECO:0000259" key="1">
    <source>
        <dbReference type="PROSITE" id="PS51750"/>
    </source>
</evidence>